<evidence type="ECO:0000313" key="3">
    <source>
        <dbReference type="Proteomes" id="UP000019184"/>
    </source>
</evidence>
<accession>A0A7U7J2V6</accession>
<sequence length="67" mass="7131">MGGYEVAITKITRGVFLIPILVASHHSGARLFAPDDGGTRTVPMPSGMVRPTQGKLWTAMQPMAPNP</sequence>
<protein>
    <submittedName>
        <fullName evidence="2">Uncharacterized protein</fullName>
    </submittedName>
</protein>
<dbReference type="AlphaFoldDB" id="A0A7U7J2V6"/>
<evidence type="ECO:0000313" key="2">
    <source>
        <dbReference type="EMBL" id="CDH44562.1"/>
    </source>
</evidence>
<dbReference type="Proteomes" id="UP000019184">
    <property type="component" value="Unassembled WGS sequence"/>
</dbReference>
<keyword evidence="3" id="KW-1185">Reference proteome</keyword>
<organism evidence="2 3">
    <name type="scientific">Candidatus Contendobacter odensis Run_B_J11</name>
    <dbReference type="NCBI Taxonomy" id="1400861"/>
    <lineage>
        <taxon>Bacteria</taxon>
        <taxon>Pseudomonadati</taxon>
        <taxon>Pseudomonadota</taxon>
        <taxon>Gammaproteobacteria</taxon>
        <taxon>Candidatus Competibacteraceae</taxon>
        <taxon>Candidatus Contendibacter</taxon>
    </lineage>
</organism>
<dbReference type="EMBL" id="CBTK010000084">
    <property type="protein sequence ID" value="CDH44562.1"/>
    <property type="molecule type" value="Genomic_DNA"/>
</dbReference>
<gene>
    <name evidence="2" type="ORF">BN874_1740014</name>
</gene>
<evidence type="ECO:0000256" key="1">
    <source>
        <dbReference type="SAM" id="MobiDB-lite"/>
    </source>
</evidence>
<feature type="region of interest" description="Disordered" evidence="1">
    <location>
        <begin position="32"/>
        <end position="55"/>
    </location>
</feature>
<name>A0A7U7J2V6_9GAMM</name>
<comment type="caution">
    <text evidence="2">The sequence shown here is derived from an EMBL/GenBank/DDBJ whole genome shotgun (WGS) entry which is preliminary data.</text>
</comment>
<reference evidence="2 3" key="1">
    <citation type="journal article" date="2014" name="ISME J.">
        <title>Candidatus Competibacter-lineage genomes retrieved from metagenomes reveal functional metabolic diversity.</title>
        <authorList>
            <person name="McIlroy S.J."/>
            <person name="Albertsen M."/>
            <person name="Andresen E.K."/>
            <person name="Saunders A.M."/>
            <person name="Kristiansen R."/>
            <person name="Stokholm-Bjerregaard M."/>
            <person name="Nielsen K.L."/>
            <person name="Nielsen P.H."/>
        </authorList>
    </citation>
    <scope>NUCLEOTIDE SEQUENCE [LARGE SCALE GENOMIC DNA]</scope>
    <source>
        <strain evidence="2 3">Run_B_J11</strain>
    </source>
</reference>
<proteinExistence type="predicted"/>